<dbReference type="Proteomes" id="UP000321685">
    <property type="component" value="Unassembled WGS sequence"/>
</dbReference>
<gene>
    <name evidence="1" type="ORF">PSU4_54860</name>
</gene>
<keyword evidence="2" id="KW-1185">Reference proteome</keyword>
<dbReference type="SUPFAM" id="SSF54427">
    <property type="entry name" value="NTF2-like"/>
    <property type="match status" value="1"/>
</dbReference>
<evidence type="ECO:0008006" key="3">
    <source>
        <dbReference type="Google" id="ProtNLM"/>
    </source>
</evidence>
<accession>A0A511DNY8</accession>
<dbReference type="Pfam" id="PF07366">
    <property type="entry name" value="SnoaL"/>
    <property type="match status" value="1"/>
</dbReference>
<protein>
    <recommendedName>
        <fullName evidence="3">SnoaL-like domain-containing protein</fullName>
    </recommendedName>
</protein>
<sequence>MTVSSERRPAAVFWSSLAERDVDGAFSVVPDDAEVNIVPLGILGAAPEGRKFFVDTIEAFPDVEFFVRKSFTGDDGVTVSELSMEGTQAGDYLGVVNQEKHIDVDQVWLLKSEHGRITSITGYWCQNQLYRRLAVKRLDQVAII</sequence>
<comment type="caution">
    <text evidence="1">The sequence shown here is derived from an EMBL/GenBank/DDBJ whole genome shotgun (WGS) entry which is preliminary data.</text>
</comment>
<dbReference type="EMBL" id="BJVJ01000095">
    <property type="protein sequence ID" value="GEL26532.1"/>
    <property type="molecule type" value="Genomic_DNA"/>
</dbReference>
<dbReference type="InterPro" id="IPR032710">
    <property type="entry name" value="NTF2-like_dom_sf"/>
</dbReference>
<evidence type="ECO:0000313" key="2">
    <source>
        <dbReference type="Proteomes" id="UP000321685"/>
    </source>
</evidence>
<name>A0A511DNY8_9PSEU</name>
<reference evidence="1 2" key="1">
    <citation type="submission" date="2019-07" db="EMBL/GenBank/DDBJ databases">
        <title>Whole genome shotgun sequence of Pseudonocardia sulfidoxydans NBRC 16205.</title>
        <authorList>
            <person name="Hosoyama A."/>
            <person name="Uohara A."/>
            <person name="Ohji S."/>
            <person name="Ichikawa N."/>
        </authorList>
    </citation>
    <scope>NUCLEOTIDE SEQUENCE [LARGE SCALE GENOMIC DNA]</scope>
    <source>
        <strain evidence="1 2">NBRC 16205</strain>
    </source>
</reference>
<dbReference type="Gene3D" id="3.10.450.50">
    <property type="match status" value="1"/>
</dbReference>
<dbReference type="AlphaFoldDB" id="A0A511DNY8"/>
<proteinExistence type="predicted"/>
<dbReference type="InterPro" id="IPR009959">
    <property type="entry name" value="Cyclase_SnoaL-like"/>
</dbReference>
<dbReference type="RefSeq" id="WP_246115389.1">
    <property type="nucleotide sequence ID" value="NZ_BJVJ01000095.1"/>
</dbReference>
<dbReference type="GO" id="GO:0030638">
    <property type="term" value="P:polyketide metabolic process"/>
    <property type="evidence" value="ECO:0007669"/>
    <property type="project" value="InterPro"/>
</dbReference>
<organism evidence="1 2">
    <name type="scientific">Pseudonocardia sulfidoxydans NBRC 16205</name>
    <dbReference type="NCBI Taxonomy" id="1223511"/>
    <lineage>
        <taxon>Bacteria</taxon>
        <taxon>Bacillati</taxon>
        <taxon>Actinomycetota</taxon>
        <taxon>Actinomycetes</taxon>
        <taxon>Pseudonocardiales</taxon>
        <taxon>Pseudonocardiaceae</taxon>
        <taxon>Pseudonocardia</taxon>
    </lineage>
</organism>
<evidence type="ECO:0000313" key="1">
    <source>
        <dbReference type="EMBL" id="GEL26532.1"/>
    </source>
</evidence>